<dbReference type="Gene3D" id="1.10.10.60">
    <property type="entry name" value="Homeodomain-like"/>
    <property type="match status" value="1"/>
</dbReference>
<accession>A0AAN7PCG2</accession>
<keyword evidence="3" id="KW-1185">Reference proteome</keyword>
<evidence type="ECO:0000313" key="2">
    <source>
        <dbReference type="EMBL" id="KAK4882597.1"/>
    </source>
</evidence>
<organism evidence="2 3">
    <name type="scientific">Aquatica leii</name>
    <dbReference type="NCBI Taxonomy" id="1421715"/>
    <lineage>
        <taxon>Eukaryota</taxon>
        <taxon>Metazoa</taxon>
        <taxon>Ecdysozoa</taxon>
        <taxon>Arthropoda</taxon>
        <taxon>Hexapoda</taxon>
        <taxon>Insecta</taxon>
        <taxon>Pterygota</taxon>
        <taxon>Neoptera</taxon>
        <taxon>Endopterygota</taxon>
        <taxon>Coleoptera</taxon>
        <taxon>Polyphaga</taxon>
        <taxon>Elateriformia</taxon>
        <taxon>Elateroidea</taxon>
        <taxon>Lampyridae</taxon>
        <taxon>Luciolinae</taxon>
        <taxon>Aquatica</taxon>
    </lineage>
</organism>
<dbReference type="AlphaFoldDB" id="A0AAN7PCG2"/>
<dbReference type="Proteomes" id="UP001353858">
    <property type="component" value="Unassembled WGS sequence"/>
</dbReference>
<reference evidence="3" key="1">
    <citation type="submission" date="2023-01" db="EMBL/GenBank/DDBJ databases">
        <title>Key to firefly adult light organ development and bioluminescence: homeobox transcription factors regulate luciferase expression and transportation to peroxisome.</title>
        <authorList>
            <person name="Fu X."/>
        </authorList>
    </citation>
    <scope>NUCLEOTIDE SEQUENCE [LARGE SCALE GENOMIC DNA]</scope>
</reference>
<dbReference type="InterPro" id="IPR044822">
    <property type="entry name" value="Myb_DNA-bind_4"/>
</dbReference>
<name>A0AAN7PCG2_9COLE</name>
<proteinExistence type="predicted"/>
<evidence type="ECO:0000313" key="3">
    <source>
        <dbReference type="Proteomes" id="UP001353858"/>
    </source>
</evidence>
<dbReference type="EMBL" id="JARPUR010000002">
    <property type="protein sequence ID" value="KAK4882597.1"/>
    <property type="molecule type" value="Genomic_DNA"/>
</dbReference>
<comment type="caution">
    <text evidence="2">The sequence shown here is derived from an EMBL/GenBank/DDBJ whole genome shotgun (WGS) entry which is preliminary data.</text>
</comment>
<feature type="domain" description="Myb/SANT-like DNA-binding" evidence="1">
    <location>
        <begin position="53"/>
        <end position="141"/>
    </location>
</feature>
<dbReference type="Pfam" id="PF13837">
    <property type="entry name" value="Myb_DNA-bind_4"/>
    <property type="match status" value="1"/>
</dbReference>
<evidence type="ECO:0000259" key="1">
    <source>
        <dbReference type="Pfam" id="PF13837"/>
    </source>
</evidence>
<sequence>MYDHLNNPMLKTVGPAGENNDIPLGFIHVNTNTSELFNFEENIAAESGTIENRQTWCYNHTVALINSVQSHYEDMHAVNKRKHFWIVISEELASQHYEYSEVACKKKWGNLLQTYKSVKYLKKKSGRGSTRFQFYEMLDEILGDNPTNASPHTLDVANLNATRLEATANNASPKCINVTSCNNDEVTNTSSYSETPTNKTKRARANQTVQYYNAKKKIYENKNKLLEERNLEKKTI</sequence>
<gene>
    <name evidence="2" type="ORF">RN001_005916</name>
</gene>
<protein>
    <recommendedName>
        <fullName evidence="1">Myb/SANT-like DNA-binding domain-containing protein</fullName>
    </recommendedName>
</protein>